<comment type="caution">
    <text evidence="4">The sequence shown here is derived from an EMBL/GenBank/DDBJ whole genome shotgun (WGS) entry which is preliminary data.</text>
</comment>
<dbReference type="InterPro" id="IPR046348">
    <property type="entry name" value="SIS_dom_sf"/>
</dbReference>
<proteinExistence type="inferred from homology"/>
<dbReference type="SUPFAM" id="SSF53697">
    <property type="entry name" value="SIS domain"/>
    <property type="match status" value="1"/>
</dbReference>
<dbReference type="Proteomes" id="UP000029737">
    <property type="component" value="Unassembled WGS sequence"/>
</dbReference>
<protein>
    <recommendedName>
        <fullName evidence="3">Bifunctional glucose-6-phosphate/mannose-6-phosphate isomerase C-terminal domain-containing protein</fullName>
    </recommendedName>
</protein>
<comment type="similarity">
    <text evidence="1">Belongs to the PGI/PMI family.</text>
</comment>
<keyword evidence="2" id="KW-0413">Isomerase</keyword>
<accession>A0ABR4X1H6</accession>
<reference evidence="4 5" key="1">
    <citation type="journal article" date="2014" name="PLoS ONE">
        <title>Identification and Characterization of a New Erythromycin Biosynthetic Gene Cluster in Actinopolyspora erythraea YIM90600, a Novel Erythronolide-Producing Halophilic Actinomycete Isolated from Salt Field.</title>
        <authorList>
            <person name="Chen D."/>
            <person name="Feng J."/>
            <person name="Huang L."/>
            <person name="Zhang Q."/>
            <person name="Wu J."/>
            <person name="Zhu X."/>
            <person name="Duan Y."/>
            <person name="Xu Z."/>
        </authorList>
    </citation>
    <scope>NUCLEOTIDE SEQUENCE [LARGE SCALE GENOMIC DNA]</scope>
    <source>
        <strain evidence="4 5">YIM90600</strain>
    </source>
</reference>
<evidence type="ECO:0000256" key="2">
    <source>
        <dbReference type="ARBA" id="ARBA00023235"/>
    </source>
</evidence>
<dbReference type="Gene3D" id="3.40.50.10490">
    <property type="entry name" value="Glucose-6-phosphate isomerase like protein, domain 1"/>
    <property type="match status" value="1"/>
</dbReference>
<evidence type="ECO:0000313" key="5">
    <source>
        <dbReference type="Proteomes" id="UP000029737"/>
    </source>
</evidence>
<name>A0ABR4X1H6_9ACTN</name>
<dbReference type="InterPro" id="IPR019490">
    <property type="entry name" value="Glu6P/Mann6P_isomerase_C"/>
</dbReference>
<dbReference type="EMBL" id="JPMV01000031">
    <property type="protein sequence ID" value="KGI80507.1"/>
    <property type="molecule type" value="Genomic_DNA"/>
</dbReference>
<feature type="domain" description="Bifunctional glucose-6-phosphate/mannose-6-phosphate isomerase C-terminal" evidence="3">
    <location>
        <begin position="204"/>
        <end position="345"/>
    </location>
</feature>
<gene>
    <name evidence="4" type="ORF">IL38_16675</name>
</gene>
<evidence type="ECO:0000259" key="3">
    <source>
        <dbReference type="Pfam" id="PF10432"/>
    </source>
</evidence>
<evidence type="ECO:0000313" key="4">
    <source>
        <dbReference type="EMBL" id="KGI80507.1"/>
    </source>
</evidence>
<organism evidence="4 5">
    <name type="scientific">Actinopolyspora erythraea</name>
    <dbReference type="NCBI Taxonomy" id="414996"/>
    <lineage>
        <taxon>Bacteria</taxon>
        <taxon>Bacillati</taxon>
        <taxon>Actinomycetota</taxon>
        <taxon>Actinomycetes</taxon>
        <taxon>Actinopolysporales</taxon>
        <taxon>Actinopolysporaceae</taxon>
        <taxon>Actinopolyspora</taxon>
    </lineage>
</organism>
<keyword evidence="5" id="KW-1185">Reference proteome</keyword>
<evidence type="ECO:0000256" key="1">
    <source>
        <dbReference type="ARBA" id="ARBA00010523"/>
    </source>
</evidence>
<sequence>MTTVLDDSVLEDQQRLFELDTRGLLRTAALAGAQVRSAASSAEEAGLDDLAGYKPRALVLLSTAGAGPAACGLLAAELGPSCQVPVVVTEAMPSWIGPLDVVFAHAADGGDTVLAESLELATRRGATVVLAAPDEGPVAAAAAGRAKLISPRIPVPEPLGLAHVFTAGLRVLTALGLLTADTDALADALDEQAERSHPGREISENPAKTLALRLADRVPLLWGVDEVATAVARHGAFVLGCYAGMPCDVTSYRQAVNREALYGAAAAVGGEADLFADPEEAGSGLRVVLLSTREDERGGLAERAAVAGLPGADVLAPTESQEGGGVRSSLSLAVGFDMAAVYIGLASDSLNGHGRPTPVAR</sequence>
<dbReference type="Pfam" id="PF10432">
    <property type="entry name" value="bact-PGI_C"/>
    <property type="match status" value="1"/>
</dbReference>
<dbReference type="RefSeq" id="WP_192827171.1">
    <property type="nucleotide sequence ID" value="NZ_CP022752.1"/>
</dbReference>